<evidence type="ECO:0008006" key="11">
    <source>
        <dbReference type="Google" id="ProtNLM"/>
    </source>
</evidence>
<keyword evidence="5 8" id="KW-0812">Transmembrane</keyword>
<evidence type="ECO:0000256" key="8">
    <source>
        <dbReference type="SAM" id="Phobius"/>
    </source>
</evidence>
<gene>
    <name evidence="9" type="ORF">KQI75_13090</name>
</gene>
<dbReference type="PANTHER" id="PTHR33908:SF11">
    <property type="entry name" value="MEMBRANE PROTEIN"/>
    <property type="match status" value="1"/>
</dbReference>
<evidence type="ECO:0000256" key="4">
    <source>
        <dbReference type="ARBA" id="ARBA00022679"/>
    </source>
</evidence>
<sequence length="685" mass="77201">MNTIKNRLYQALTAICVLCLLWCGYSTWRRAMKNFPDAVCPKGGKSLLILGGVLLLVGTWQFLFARIDRMSRRERAVCAAALFAVMIAVYAGMISVLHIVPRNDSHSMLDQALYMARTGTNSIHPDSAYLTYFSKYGNNYLLTLFFVQFFRGMDALGATDLYQTVYMLNAVCLIIGCIFSCLIARRIRNGAAAVKVLVLFVCNPVFYIMTFWVYSNTLSIPFAMLLFYLGVCLYQTENRKRKLLFGCIGAFVAVIGYQIRPTAVFPVLAFLVGWFFYILPKLREKTWHVRELVPRAAALVLLLAIAAGTQMTVSNRCQQAFGSISHANYPLTHWLMMGSHGKGVYNEADDKFTLTLPDDKKGLVTKAKTIEHYQRLGAKGTAKLWLKKMAITWGDGWFQMSRRLNQMEGYSWTYQHLIGGKSFAIKYYSQCFWLSVLLLTICNLMRQFGRRTVLTYDFLLMTVILGGVVFYLFWEVKSAYAISFLPFFFLLAGGHTLPMPEERHRKTAARIGLCAVWAAVLIGAGNVQRVAALRSQTPKYVIRSYGSTWVEPVHLFDGETMTQTFYPNHSFDTIRLKIRTQAGAADASQEVANFTVQLRNAAGQVVYETSVTPNDIEDQSRVCLDTGVQPADKNGYTLSITKHAGSKQDMSLWTSTGMSLDSYTGTMTVGNTEKQTDLYMSVYRK</sequence>
<feature type="transmembrane region" description="Helical" evidence="8">
    <location>
        <begin position="509"/>
        <end position="527"/>
    </location>
</feature>
<feature type="transmembrane region" description="Helical" evidence="8">
    <location>
        <begin position="220"/>
        <end position="236"/>
    </location>
</feature>
<evidence type="ECO:0000313" key="10">
    <source>
        <dbReference type="Proteomes" id="UP000783588"/>
    </source>
</evidence>
<reference evidence="9 10" key="1">
    <citation type="submission" date="2021-06" db="EMBL/GenBank/DDBJ databases">
        <authorList>
            <person name="Sun Q."/>
            <person name="Li D."/>
        </authorList>
    </citation>
    <scope>NUCLEOTIDE SEQUENCE [LARGE SCALE GENOMIC DNA]</scope>
    <source>
        <strain evidence="9 10">MSJd-7</strain>
    </source>
</reference>
<accession>A0ABS6EV09</accession>
<feature type="transmembrane region" description="Helical" evidence="8">
    <location>
        <begin position="47"/>
        <end position="65"/>
    </location>
</feature>
<keyword evidence="10" id="KW-1185">Reference proteome</keyword>
<evidence type="ECO:0000256" key="1">
    <source>
        <dbReference type="ARBA" id="ARBA00004651"/>
    </source>
</evidence>
<evidence type="ECO:0000256" key="2">
    <source>
        <dbReference type="ARBA" id="ARBA00022475"/>
    </source>
</evidence>
<feature type="transmembrane region" description="Helical" evidence="8">
    <location>
        <begin position="479"/>
        <end position="497"/>
    </location>
</feature>
<comment type="subcellular location">
    <subcellularLocation>
        <location evidence="1">Cell membrane</location>
        <topology evidence="1">Multi-pass membrane protein</topology>
    </subcellularLocation>
</comment>
<organism evidence="9 10">
    <name type="scientific">Butyricicoccus intestinisimiae</name>
    <dbReference type="NCBI Taxonomy" id="2841509"/>
    <lineage>
        <taxon>Bacteria</taxon>
        <taxon>Bacillati</taxon>
        <taxon>Bacillota</taxon>
        <taxon>Clostridia</taxon>
        <taxon>Eubacteriales</taxon>
        <taxon>Butyricicoccaceae</taxon>
        <taxon>Butyricicoccus</taxon>
    </lineage>
</organism>
<evidence type="ECO:0000256" key="3">
    <source>
        <dbReference type="ARBA" id="ARBA00022676"/>
    </source>
</evidence>
<feature type="transmembrane region" description="Helical" evidence="8">
    <location>
        <begin position="427"/>
        <end position="446"/>
    </location>
</feature>
<dbReference type="RefSeq" id="WP_216471282.1">
    <property type="nucleotide sequence ID" value="NZ_JAHLQI010000011.1"/>
</dbReference>
<feature type="transmembrane region" description="Helical" evidence="8">
    <location>
        <begin position="453"/>
        <end position="473"/>
    </location>
</feature>
<keyword evidence="4" id="KW-0808">Transferase</keyword>
<name>A0ABS6EV09_9FIRM</name>
<feature type="transmembrane region" description="Helical" evidence="8">
    <location>
        <begin position="243"/>
        <end position="259"/>
    </location>
</feature>
<evidence type="ECO:0000313" key="9">
    <source>
        <dbReference type="EMBL" id="MBU5491539.1"/>
    </source>
</evidence>
<dbReference type="InterPro" id="IPR050297">
    <property type="entry name" value="LipidA_mod_glycosyltrf_83"/>
</dbReference>
<proteinExistence type="predicted"/>
<evidence type="ECO:0000256" key="6">
    <source>
        <dbReference type="ARBA" id="ARBA00022989"/>
    </source>
</evidence>
<protein>
    <recommendedName>
        <fullName evidence="11">Glycosyltransferase RgtA/B/C/D-like domain-containing protein</fullName>
    </recommendedName>
</protein>
<keyword evidence="2" id="KW-1003">Cell membrane</keyword>
<keyword evidence="6 8" id="KW-1133">Transmembrane helix</keyword>
<dbReference type="EMBL" id="JAHLQI010000011">
    <property type="protein sequence ID" value="MBU5491539.1"/>
    <property type="molecule type" value="Genomic_DNA"/>
</dbReference>
<feature type="transmembrane region" description="Helical" evidence="8">
    <location>
        <begin position="292"/>
        <end position="313"/>
    </location>
</feature>
<comment type="caution">
    <text evidence="9">The sequence shown here is derived from an EMBL/GenBank/DDBJ whole genome shotgun (WGS) entry which is preliminary data.</text>
</comment>
<evidence type="ECO:0000256" key="7">
    <source>
        <dbReference type="ARBA" id="ARBA00023136"/>
    </source>
</evidence>
<feature type="transmembrane region" description="Helical" evidence="8">
    <location>
        <begin position="77"/>
        <end position="100"/>
    </location>
</feature>
<keyword evidence="3" id="KW-0328">Glycosyltransferase</keyword>
<feature type="transmembrane region" description="Helical" evidence="8">
    <location>
        <begin position="165"/>
        <end position="184"/>
    </location>
</feature>
<feature type="transmembrane region" description="Helical" evidence="8">
    <location>
        <begin position="196"/>
        <end position="214"/>
    </location>
</feature>
<dbReference type="Proteomes" id="UP000783588">
    <property type="component" value="Unassembled WGS sequence"/>
</dbReference>
<feature type="transmembrane region" description="Helical" evidence="8">
    <location>
        <begin position="265"/>
        <end position="280"/>
    </location>
</feature>
<evidence type="ECO:0000256" key="5">
    <source>
        <dbReference type="ARBA" id="ARBA00022692"/>
    </source>
</evidence>
<keyword evidence="7 8" id="KW-0472">Membrane</keyword>
<dbReference type="PANTHER" id="PTHR33908">
    <property type="entry name" value="MANNOSYLTRANSFERASE YKCB-RELATED"/>
    <property type="match status" value="1"/>
</dbReference>
<feature type="transmembrane region" description="Helical" evidence="8">
    <location>
        <begin position="7"/>
        <end position="27"/>
    </location>
</feature>